<accession>A0A363NQZ2</accession>
<gene>
    <name evidence="5" type="ORF">DCO56_19345</name>
</gene>
<evidence type="ECO:0000256" key="2">
    <source>
        <dbReference type="ARBA" id="ARBA00023125"/>
    </source>
</evidence>
<comment type="caution">
    <text evidence="5">The sequence shown here is derived from an EMBL/GenBank/DDBJ whole genome shotgun (WGS) entry which is preliminary data.</text>
</comment>
<dbReference type="PROSITE" id="PS01124">
    <property type="entry name" value="HTH_ARAC_FAMILY_2"/>
    <property type="match status" value="1"/>
</dbReference>
<name>A0A363NQZ2_9SPHI</name>
<keyword evidence="6" id="KW-1185">Reference proteome</keyword>
<dbReference type="OrthoDB" id="2666928at2"/>
<dbReference type="PANTHER" id="PTHR43280:SF28">
    <property type="entry name" value="HTH-TYPE TRANSCRIPTIONAL ACTIVATOR RHAS"/>
    <property type="match status" value="1"/>
</dbReference>
<keyword evidence="1" id="KW-0805">Transcription regulation</keyword>
<evidence type="ECO:0000256" key="3">
    <source>
        <dbReference type="ARBA" id="ARBA00023163"/>
    </source>
</evidence>
<protein>
    <recommendedName>
        <fullName evidence="4">HTH araC/xylS-type domain-containing protein</fullName>
    </recommendedName>
</protein>
<sequence>MLKTNFVQSLYTRSNTPRQYDGYLAFLPEGERQLFPVALASQRIFQTSDFVWIECKENGIDTPRSTTIKIGDYSLWVHLHFIGQGKLKLTESLLMSSGQAHCYHLNEGEPELLLDEGKSWFLILGVAGKHLDSLMVDYPKLKELMADGNQRPQSYLGYTPIQSKLYNVLESLRRFEFRSFGTAFQLANWNLRLFQQLFQDLKPNQQPAGDHSDTLLYQKAVMYIRRHYDDEDMSVAKIAEAMNVSPRKLSRSFQGKSFTVVGMILEYRLMDAREYLIHSDDSLAGIAFALNFACPKHFARAFKKRFGIGPNEFRAQRRKKESFVKRSYPQS</sequence>
<keyword evidence="3" id="KW-0804">Transcription</keyword>
<dbReference type="Gene3D" id="1.10.10.60">
    <property type="entry name" value="Homeodomain-like"/>
    <property type="match status" value="1"/>
</dbReference>
<dbReference type="Pfam" id="PF12833">
    <property type="entry name" value="HTH_18"/>
    <property type="match status" value="1"/>
</dbReference>
<evidence type="ECO:0000313" key="5">
    <source>
        <dbReference type="EMBL" id="PUV23071.1"/>
    </source>
</evidence>
<dbReference type="Proteomes" id="UP000250831">
    <property type="component" value="Unassembled WGS sequence"/>
</dbReference>
<evidence type="ECO:0000259" key="4">
    <source>
        <dbReference type="PROSITE" id="PS01124"/>
    </source>
</evidence>
<dbReference type="InterPro" id="IPR018060">
    <property type="entry name" value="HTH_AraC"/>
</dbReference>
<dbReference type="AlphaFoldDB" id="A0A363NQZ2"/>
<dbReference type="SMART" id="SM00342">
    <property type="entry name" value="HTH_ARAC"/>
    <property type="match status" value="1"/>
</dbReference>
<feature type="domain" description="HTH araC/xylS-type" evidence="4">
    <location>
        <begin position="218"/>
        <end position="316"/>
    </location>
</feature>
<dbReference type="GO" id="GO:0043565">
    <property type="term" value="F:sequence-specific DNA binding"/>
    <property type="evidence" value="ECO:0007669"/>
    <property type="project" value="InterPro"/>
</dbReference>
<dbReference type="SUPFAM" id="SSF46689">
    <property type="entry name" value="Homeodomain-like"/>
    <property type="match status" value="1"/>
</dbReference>
<proteinExistence type="predicted"/>
<organism evidence="5 6">
    <name type="scientific">Sphingobacterium athyrii</name>
    <dbReference type="NCBI Taxonomy" id="2152717"/>
    <lineage>
        <taxon>Bacteria</taxon>
        <taxon>Pseudomonadati</taxon>
        <taxon>Bacteroidota</taxon>
        <taxon>Sphingobacteriia</taxon>
        <taxon>Sphingobacteriales</taxon>
        <taxon>Sphingobacteriaceae</taxon>
        <taxon>Sphingobacterium</taxon>
    </lineage>
</organism>
<dbReference type="GO" id="GO:0003700">
    <property type="term" value="F:DNA-binding transcription factor activity"/>
    <property type="evidence" value="ECO:0007669"/>
    <property type="project" value="InterPro"/>
</dbReference>
<reference evidence="5 6" key="1">
    <citation type="submission" date="2018-04" db="EMBL/GenBank/DDBJ databases">
        <title>Sphingobacterium sp. M46 Genome.</title>
        <authorList>
            <person name="Cheng J."/>
            <person name="Li Y."/>
        </authorList>
    </citation>
    <scope>NUCLEOTIDE SEQUENCE [LARGE SCALE GENOMIC DNA]</scope>
    <source>
        <strain evidence="5 6">M46</strain>
    </source>
</reference>
<evidence type="ECO:0000256" key="1">
    <source>
        <dbReference type="ARBA" id="ARBA00023015"/>
    </source>
</evidence>
<dbReference type="InterPro" id="IPR009057">
    <property type="entry name" value="Homeodomain-like_sf"/>
</dbReference>
<dbReference type="EMBL" id="QCXX01000005">
    <property type="protein sequence ID" value="PUV23071.1"/>
    <property type="molecule type" value="Genomic_DNA"/>
</dbReference>
<keyword evidence="2" id="KW-0238">DNA-binding</keyword>
<evidence type="ECO:0000313" key="6">
    <source>
        <dbReference type="Proteomes" id="UP000250831"/>
    </source>
</evidence>
<dbReference type="RefSeq" id="WP_108635398.1">
    <property type="nucleotide sequence ID" value="NZ_QCXX01000005.1"/>
</dbReference>
<dbReference type="PANTHER" id="PTHR43280">
    <property type="entry name" value="ARAC-FAMILY TRANSCRIPTIONAL REGULATOR"/>
    <property type="match status" value="1"/>
</dbReference>